<proteinExistence type="inferred from homology"/>
<name>A0AAV6TTP3_9ARAC</name>
<dbReference type="SUPFAM" id="SSF53187">
    <property type="entry name" value="Zn-dependent exopeptidases"/>
    <property type="match status" value="1"/>
</dbReference>
<dbReference type="Gene3D" id="3.30.70.360">
    <property type="match status" value="1"/>
</dbReference>
<accession>A0AAV6TTP3</accession>
<gene>
    <name evidence="3" type="ORF">JTE90_023591</name>
</gene>
<dbReference type="AlphaFoldDB" id="A0AAV6TTP3"/>
<protein>
    <recommendedName>
        <fullName evidence="1">Peptidase M20 domain-containing protein 2</fullName>
    </recommendedName>
</protein>
<comment type="similarity">
    <text evidence="1">Belongs to the peptidase M20A family.</text>
</comment>
<comment type="caution">
    <text evidence="3">The sequence shown here is derived from an EMBL/GenBank/DDBJ whole genome shotgun (WGS) entry which is preliminary data.</text>
</comment>
<dbReference type="PANTHER" id="PTHR30575">
    <property type="entry name" value="PEPTIDASE M20"/>
    <property type="match status" value="1"/>
</dbReference>
<dbReference type="Pfam" id="PF07687">
    <property type="entry name" value="M20_dimer"/>
    <property type="match status" value="1"/>
</dbReference>
<dbReference type="Pfam" id="PF01546">
    <property type="entry name" value="Peptidase_M20"/>
    <property type="match status" value="1"/>
</dbReference>
<evidence type="ECO:0000256" key="1">
    <source>
        <dbReference type="PIRNR" id="PIRNR037226"/>
    </source>
</evidence>
<dbReference type="NCBIfam" id="TIGR01891">
    <property type="entry name" value="amidohydrolases"/>
    <property type="match status" value="1"/>
</dbReference>
<dbReference type="InterPro" id="IPR052030">
    <property type="entry name" value="Peptidase_M20/M20A_hydrolases"/>
</dbReference>
<dbReference type="PANTHER" id="PTHR30575:SF0">
    <property type="entry name" value="XAA-ARG DIPEPTIDASE"/>
    <property type="match status" value="1"/>
</dbReference>
<reference evidence="3 4" key="1">
    <citation type="journal article" date="2022" name="Nat. Ecol. Evol.">
        <title>A masculinizing supergene underlies an exaggerated male reproductive morph in a spider.</title>
        <authorList>
            <person name="Hendrickx F."/>
            <person name="De Corte Z."/>
            <person name="Sonet G."/>
            <person name="Van Belleghem S.M."/>
            <person name="Kostlbacher S."/>
            <person name="Vangestel C."/>
        </authorList>
    </citation>
    <scope>NUCLEOTIDE SEQUENCE [LARGE SCALE GENOMIC DNA]</scope>
    <source>
        <strain evidence="3">W744_W776</strain>
    </source>
</reference>
<dbReference type="GO" id="GO:0016805">
    <property type="term" value="F:dipeptidase activity"/>
    <property type="evidence" value="ECO:0007669"/>
    <property type="project" value="InterPro"/>
</dbReference>
<dbReference type="Proteomes" id="UP000827092">
    <property type="component" value="Unassembled WGS sequence"/>
</dbReference>
<dbReference type="CDD" id="cd05672">
    <property type="entry name" value="M20_ACY1L2-like"/>
    <property type="match status" value="1"/>
</dbReference>
<evidence type="ECO:0000313" key="4">
    <source>
        <dbReference type="Proteomes" id="UP000827092"/>
    </source>
</evidence>
<dbReference type="InterPro" id="IPR017144">
    <property type="entry name" value="Xaa-Arg_dipeptidase"/>
</dbReference>
<evidence type="ECO:0000313" key="3">
    <source>
        <dbReference type="EMBL" id="KAG8174948.1"/>
    </source>
</evidence>
<dbReference type="InterPro" id="IPR017439">
    <property type="entry name" value="Amidohydrolase"/>
</dbReference>
<dbReference type="Gene3D" id="3.40.630.10">
    <property type="entry name" value="Zn peptidases"/>
    <property type="match status" value="1"/>
</dbReference>
<evidence type="ECO:0000259" key="2">
    <source>
        <dbReference type="Pfam" id="PF07687"/>
    </source>
</evidence>
<keyword evidence="4" id="KW-1185">Reference proteome</keyword>
<dbReference type="FunFam" id="3.30.70.360:FF:000004">
    <property type="entry name" value="Peptidase M20 domain-containing protein 2"/>
    <property type="match status" value="1"/>
</dbReference>
<dbReference type="InterPro" id="IPR036264">
    <property type="entry name" value="Bact_exopeptidase_dim_dom"/>
</dbReference>
<dbReference type="InterPro" id="IPR011650">
    <property type="entry name" value="Peptidase_M20_dimer"/>
</dbReference>
<dbReference type="InterPro" id="IPR002933">
    <property type="entry name" value="Peptidase_M20"/>
</dbReference>
<dbReference type="SUPFAM" id="SSF55031">
    <property type="entry name" value="Bacterial exopeptidase dimerisation domain"/>
    <property type="match status" value="1"/>
</dbReference>
<dbReference type="PIRSF" id="PIRSF037226">
    <property type="entry name" value="Amidohydrolase_ACY1L2_prd"/>
    <property type="match status" value="1"/>
</dbReference>
<dbReference type="EMBL" id="JAFNEN010001106">
    <property type="protein sequence ID" value="KAG8174948.1"/>
    <property type="molecule type" value="Genomic_DNA"/>
</dbReference>
<feature type="domain" description="Peptidase M20 dimerisation" evidence="2">
    <location>
        <begin position="164"/>
        <end position="260"/>
    </location>
</feature>
<organism evidence="3 4">
    <name type="scientific">Oedothorax gibbosus</name>
    <dbReference type="NCBI Taxonomy" id="931172"/>
    <lineage>
        <taxon>Eukaryota</taxon>
        <taxon>Metazoa</taxon>
        <taxon>Ecdysozoa</taxon>
        <taxon>Arthropoda</taxon>
        <taxon>Chelicerata</taxon>
        <taxon>Arachnida</taxon>
        <taxon>Araneae</taxon>
        <taxon>Araneomorphae</taxon>
        <taxon>Entelegynae</taxon>
        <taxon>Araneoidea</taxon>
        <taxon>Linyphiidae</taxon>
        <taxon>Erigoninae</taxon>
        <taxon>Oedothorax</taxon>
    </lineage>
</organism>
<sequence>MRAPVLCMQTANNTSTIIRDVGTRFSCGEVRAHSTLTTALKKHGFQVEENYIIPTAFRTTYSSREGGGPTIAVLLEYDALPEVGHACGHNLIAEAGLAAAIGIKAAMEADATIRGQLLVLGTPAEERNGGKIDLIRGGAFEGVAAAMMVHPMNCTSSSPQMLSIMRVSVNFKGQPAHAAAFPWQGRNALDAAVSAYTNIAMLRQQIKSDCRVQAILTKGGSVPNIIPDEATLELSVRAPTSQEMHALFERVRACVESGAKAAGCDLHFDVERSSYDNLISDKVIAEIYKGFAERMGIVDSDSDIPLGSSDMGNVSHLVPSIHPFYALPTDAPNHSRPFTDAAGSPSAQGPTLGAAKALALTALALMRRSGVLEKTH</sequence>